<keyword evidence="5" id="KW-0325">Glycoprotein</keyword>
<evidence type="ECO:0000256" key="1">
    <source>
        <dbReference type="ARBA" id="ARBA00004141"/>
    </source>
</evidence>
<keyword evidence="4 8" id="KW-0472">Membrane</keyword>
<evidence type="ECO:0000256" key="6">
    <source>
        <dbReference type="ARBA" id="ARBA00038046"/>
    </source>
</evidence>
<comment type="similarity">
    <text evidence="6">Belongs to the dispatched family.</text>
</comment>
<evidence type="ECO:0000313" key="11">
    <source>
        <dbReference type="Proteomes" id="UP000018468"/>
    </source>
</evidence>
<dbReference type="Gene3D" id="1.20.1640.10">
    <property type="entry name" value="Multidrug efflux transporter AcrB transmembrane domain"/>
    <property type="match status" value="2"/>
</dbReference>
<reference evidence="10" key="3">
    <citation type="submission" date="2025-09" db="UniProtKB">
        <authorList>
            <consortium name="Ensembl"/>
        </authorList>
    </citation>
    <scope>IDENTIFICATION</scope>
</reference>
<evidence type="ECO:0000256" key="2">
    <source>
        <dbReference type="ARBA" id="ARBA00022692"/>
    </source>
</evidence>
<dbReference type="InterPro" id="IPR053958">
    <property type="entry name" value="HMGCR/SNAP/NPC1-like_SSD"/>
</dbReference>
<reference evidence="11" key="1">
    <citation type="submission" date="2011-12" db="EMBL/GenBank/DDBJ databases">
        <title>The Draft Genome of Lepisosteus oculatus.</title>
        <authorList>
            <consortium name="The Broad Institute Genome Assembly &amp; Analysis Group"/>
            <consortium name="Computational R&amp;D Group"/>
            <consortium name="and Sequencing Platform"/>
            <person name="Di Palma F."/>
            <person name="Alfoldi J."/>
            <person name="Johnson J."/>
            <person name="Berlin A."/>
            <person name="Gnerre S."/>
            <person name="Jaffe D."/>
            <person name="MacCallum I."/>
            <person name="Young S."/>
            <person name="Walker B.J."/>
            <person name="Lander E.S."/>
            <person name="Lindblad-Toh K."/>
        </authorList>
    </citation>
    <scope>NUCLEOTIDE SEQUENCE [LARGE SCALE GENOMIC DNA]</scope>
</reference>
<feature type="region of interest" description="Disordered" evidence="7">
    <location>
        <begin position="1373"/>
        <end position="1435"/>
    </location>
</feature>
<dbReference type="SUPFAM" id="SSF82866">
    <property type="entry name" value="Multidrug efflux transporter AcrB transmembrane domain"/>
    <property type="match status" value="2"/>
</dbReference>
<dbReference type="FunFam" id="1.20.1640.10:FF:000011">
    <property type="entry name" value="Dispatched RND transporter family member 1"/>
    <property type="match status" value="1"/>
</dbReference>
<evidence type="ECO:0000256" key="7">
    <source>
        <dbReference type="SAM" id="MobiDB-lite"/>
    </source>
</evidence>
<name>W5NC13_LEPOC</name>
<feature type="transmembrane region" description="Helical" evidence="8">
    <location>
        <begin position="523"/>
        <end position="540"/>
    </location>
</feature>
<evidence type="ECO:0000313" key="10">
    <source>
        <dbReference type="Ensembl" id="ENSLOCP00000018172.1"/>
    </source>
</evidence>
<evidence type="ECO:0000259" key="9">
    <source>
        <dbReference type="PROSITE" id="PS50156"/>
    </source>
</evidence>
<evidence type="ECO:0000256" key="3">
    <source>
        <dbReference type="ARBA" id="ARBA00022989"/>
    </source>
</evidence>
<dbReference type="InterPro" id="IPR052081">
    <property type="entry name" value="Dispatched_Hh_regulator"/>
</dbReference>
<evidence type="ECO:0000256" key="4">
    <source>
        <dbReference type="ARBA" id="ARBA00023136"/>
    </source>
</evidence>
<feature type="transmembrane region" description="Helical" evidence="8">
    <location>
        <begin position="1049"/>
        <end position="1073"/>
    </location>
</feature>
<dbReference type="Ensembl" id="ENSLOCT00000018204.1">
    <property type="protein sequence ID" value="ENSLOCP00000018172.1"/>
    <property type="gene ID" value="ENSLOCG00000014758.1"/>
</dbReference>
<dbReference type="PROSITE" id="PS50156">
    <property type="entry name" value="SSD"/>
    <property type="match status" value="1"/>
</dbReference>
<feature type="transmembrane region" description="Helical" evidence="8">
    <location>
        <begin position="629"/>
        <end position="652"/>
    </location>
</feature>
<dbReference type="InterPro" id="IPR000731">
    <property type="entry name" value="SSD"/>
</dbReference>
<dbReference type="Bgee" id="ENSLOCG00000014758">
    <property type="expression patterns" value="Expressed in testis and 4 other cell types or tissues"/>
</dbReference>
<feature type="transmembrane region" description="Helical" evidence="8">
    <location>
        <begin position="498"/>
        <end position="516"/>
    </location>
</feature>
<feature type="compositionally biased region" description="Polar residues" evidence="7">
    <location>
        <begin position="1448"/>
        <end position="1460"/>
    </location>
</feature>
<reference evidence="10" key="2">
    <citation type="submission" date="2025-08" db="UniProtKB">
        <authorList>
            <consortium name="Ensembl"/>
        </authorList>
    </citation>
    <scope>IDENTIFICATION</scope>
</reference>
<proteinExistence type="inferred from homology"/>
<feature type="transmembrane region" description="Helical" evidence="8">
    <location>
        <begin position="598"/>
        <end position="617"/>
    </location>
</feature>
<keyword evidence="11" id="KW-1185">Reference proteome</keyword>
<feature type="compositionally biased region" description="Acidic residues" evidence="7">
    <location>
        <begin position="1273"/>
        <end position="1282"/>
    </location>
</feature>
<dbReference type="GO" id="GO:0016020">
    <property type="term" value="C:membrane"/>
    <property type="evidence" value="ECO:0007669"/>
    <property type="project" value="UniProtKB-SubCell"/>
</dbReference>
<comment type="subcellular location">
    <subcellularLocation>
        <location evidence="1">Membrane</location>
        <topology evidence="1">Multi-pass membrane protein</topology>
    </subcellularLocation>
</comment>
<feature type="region of interest" description="Disordered" evidence="7">
    <location>
        <begin position="1195"/>
        <end position="1224"/>
    </location>
</feature>
<dbReference type="Pfam" id="PF12349">
    <property type="entry name" value="Sterol-sensing"/>
    <property type="match status" value="1"/>
</dbReference>
<feature type="region of interest" description="Disordered" evidence="7">
    <location>
        <begin position="1269"/>
        <end position="1302"/>
    </location>
</feature>
<feature type="region of interest" description="Disordered" evidence="7">
    <location>
        <begin position="1448"/>
        <end position="1488"/>
    </location>
</feature>
<dbReference type="Proteomes" id="UP000018468">
    <property type="component" value="Unassembled WGS sequence"/>
</dbReference>
<feature type="transmembrane region" description="Helical" evidence="8">
    <location>
        <begin position="995"/>
        <end position="1014"/>
    </location>
</feature>
<accession>W5NC13</accession>
<organism evidence="10 11">
    <name type="scientific">Lepisosteus oculatus</name>
    <name type="common">Spotted gar</name>
    <dbReference type="NCBI Taxonomy" id="7918"/>
    <lineage>
        <taxon>Eukaryota</taxon>
        <taxon>Metazoa</taxon>
        <taxon>Chordata</taxon>
        <taxon>Craniata</taxon>
        <taxon>Vertebrata</taxon>
        <taxon>Euteleostomi</taxon>
        <taxon>Actinopterygii</taxon>
        <taxon>Neopterygii</taxon>
        <taxon>Holostei</taxon>
        <taxon>Semionotiformes</taxon>
        <taxon>Lepisosteidae</taxon>
        <taxon>Lepisosteus</taxon>
    </lineage>
</organism>
<dbReference type="PANTHER" id="PTHR45951:SF2">
    <property type="entry name" value="PROTEIN DISPATCHED HOMOLOG 2"/>
    <property type="match status" value="1"/>
</dbReference>
<feature type="compositionally biased region" description="Basic and acidic residues" evidence="7">
    <location>
        <begin position="1477"/>
        <end position="1488"/>
    </location>
</feature>
<feature type="transmembrane region" description="Helical" evidence="8">
    <location>
        <begin position="552"/>
        <end position="577"/>
    </location>
</feature>
<dbReference type="GeneTree" id="ENSGT00940000159551"/>
<feature type="domain" description="SSD" evidence="9">
    <location>
        <begin position="520"/>
        <end position="652"/>
    </location>
</feature>
<dbReference type="PANTHER" id="PTHR45951">
    <property type="entry name" value="PROTEIN DISPATCHED-RELATED"/>
    <property type="match status" value="1"/>
</dbReference>
<keyword evidence="3 8" id="KW-1133">Transmembrane helix</keyword>
<sequence length="1488" mass="163504">MDSSPAEGPEQETSLSEIPEVALCPPESPDREPRLTLIHTDGDRLSSPGHPRTASLSQLYHQVSQGCSHQSPLLKRCRYCGHRQPVTSSLCPERHSGPASPRPDCSSATVKTADSCSPSHVPSCHDTIHCHWLQGSHDAGNHQAMQHHVVTVRHERLYRIPRSYSQLVADCPVALLITCAVVFLGCSLAGILTGPLPDFSDPLSGFEPRGTEIGRRLSAWNRLQENTGPEKTLSLSPRQLTEQRVISYDEEGGGGTGKSRDWPSPRQRRMLDWDFTQDTFFCDSPGEKYAQLVFRSGNSASLWSLQAIHSMCEMEQARIRSHALFQDLCKHRGGEDGEGDTGMRECCPSWSLGNYLAVLSNATSCLGLSAAQVSESLQLLRQCAPYYHDGSLAPACAEKGKLGQCSTVPSQCKHSSAIYQILHYLVDKDFLGPQTIGYKVPSLKYSLLFLPVEKGDHMMDMYLDNLEGRDLTNDNTTITGMDLGIKKQLFQYYLARDSVYPVLAVVMLFLTMAFYLHSLFLSAMSLAAILGSLMSSYFFYKVAFRLTFFPFLNLAALLVLLGSCANQAFIFADLWSLQLSQKPPASLEKRVKRALQEAGYLILVSGLTSSAAFYSGYMSSITAVRCFAVYLGTATLISSLSSLVWLPCILILHERYAVAAAAVEAPAGKTCCALSPGGFWDTSSRKRCLFSLGQKLRGLRRGLTDTSDLLFIKILPCGVVKFRYIWVCWFAVLAAGGTYITCVDPGMKLPTLESKAAQLFRSSHPFERYDAEYSHQFMFERLKSGEEKPMTITLVWGVLPTDNGDHLDPKSNGSLVLDPEFNMSSPDAQSWLRDLCPRIQNQSFYLPISSSSEEEKQGDSVCFVERLLRWVSIRQCSESEGAYSLCCNDILFPYLPGVFEHCLGMMAAEKEAEGFLFDTGGPRFDSEGRITALILEFTTTHLHSYNYSQSAHFYQQIEAWFHREISGAPPGLRNGWFVSQLALYDLQQCLSSETLVVTGFSVALVFAMLLLTTWNIPLSIYGSAAVGGSVFVTAGLLVLLEWQLSGLEALFISAAAGLSVDFAANYCVSYSLSPHPDRLGRVAHSLKRMGCPAAIGAGAFFCMGIIMLPATALLFRKLGIFLLLVKCVACGFATFFFQSLCCFFGPQKNCGQIFWPCTTANSESGNLLSTAAAGSSNSAANGAFGCGGRSRVRRSFGKAEGGGQLCPSQQRQRQRQGGGGGRESEQYELQPLACQLSDSFENSTCTSKLSNRPSVLSEEIQFRSLSPRKDLEEFNTEDDSEELTSRHLKTFPPPPALQTSSPYKENTLRPVVVPPSEMVQERLLCRRCRGQAGGIKHWNVSLSSSSSMEDIIISSQPPDMDHRHSLSIEGAMSSPFKRHPHRRLLSSQSQSSFEGLEDSNETCLSDVEPGPATPQPTTEAQAESQPGYLNGKRDTLRLSLKETVFEASSQGIGRGRTSQGELPVILPNSKPDLPDVWIKREGRSGDGS</sequence>
<feature type="transmembrane region" description="Helical" evidence="8">
    <location>
        <begin position="1093"/>
        <end position="1115"/>
    </location>
</feature>
<feature type="transmembrane region" description="Helical" evidence="8">
    <location>
        <begin position="1020"/>
        <end position="1042"/>
    </location>
</feature>
<dbReference type="HOGENOM" id="CLU_004076_1_1_1"/>
<evidence type="ECO:0000256" key="5">
    <source>
        <dbReference type="ARBA" id="ARBA00023180"/>
    </source>
</evidence>
<evidence type="ECO:0000256" key="8">
    <source>
        <dbReference type="SAM" id="Phobius"/>
    </source>
</evidence>
<keyword evidence="2 8" id="KW-0812">Transmembrane</keyword>
<feature type="region of interest" description="Disordered" evidence="7">
    <location>
        <begin position="1"/>
        <end position="34"/>
    </location>
</feature>
<feature type="region of interest" description="Disordered" evidence="7">
    <location>
        <begin position="88"/>
        <end position="108"/>
    </location>
</feature>
<protein>
    <submittedName>
        <fullName evidence="10">Dispatched RND transporter family member 2</fullName>
    </submittedName>
</protein>
<feature type="compositionally biased region" description="Polar residues" evidence="7">
    <location>
        <begin position="1415"/>
        <end position="1424"/>
    </location>
</feature>